<keyword evidence="2" id="KW-1185">Reference proteome</keyword>
<comment type="caution">
    <text evidence="1">The sequence shown here is derived from an EMBL/GenBank/DDBJ whole genome shotgun (WGS) entry which is preliminary data.</text>
</comment>
<organism evidence="1 2">
    <name type="scientific">Acaulospora colombiana</name>
    <dbReference type="NCBI Taxonomy" id="27376"/>
    <lineage>
        <taxon>Eukaryota</taxon>
        <taxon>Fungi</taxon>
        <taxon>Fungi incertae sedis</taxon>
        <taxon>Mucoromycota</taxon>
        <taxon>Glomeromycotina</taxon>
        <taxon>Glomeromycetes</taxon>
        <taxon>Diversisporales</taxon>
        <taxon>Acaulosporaceae</taxon>
        <taxon>Acaulospora</taxon>
    </lineage>
</organism>
<evidence type="ECO:0000313" key="2">
    <source>
        <dbReference type="Proteomes" id="UP000789525"/>
    </source>
</evidence>
<reference evidence="1" key="1">
    <citation type="submission" date="2021-06" db="EMBL/GenBank/DDBJ databases">
        <authorList>
            <person name="Kallberg Y."/>
            <person name="Tangrot J."/>
            <person name="Rosling A."/>
        </authorList>
    </citation>
    <scope>NUCLEOTIDE SEQUENCE</scope>
    <source>
        <strain evidence="1">CL356</strain>
    </source>
</reference>
<dbReference type="EMBL" id="CAJVPT010004700">
    <property type="protein sequence ID" value="CAG8511143.1"/>
    <property type="molecule type" value="Genomic_DNA"/>
</dbReference>
<sequence>MAINLQNYLSSQNLAPLIVYNRTFSKTQAATEVGAIAAKDLKQVVECANIIFTSLANDDAVNQTFEALLEELDQINGDKRKVIFVETSTVYPTTIVKIKEKVESVENRYLLHCPVLGPPAAAKAAQLIVVTSGNRNEVEHVTKVLVPAIGKKTIPLGDDVKKAASFKLTVNFFIGNVLEALSEGMTLAEKNDIEQEKLMEAISSIFPNSPYVGYGTKMLKKNFKNDIGFNINNALKDVGHIKKLAEDSGTHLPTIDLFHKHLSHAKERVPDGNQDWSCVIGSVRAASGLPFTDEEVEK</sequence>
<protein>
    <submittedName>
        <fullName evidence="1">10712_t:CDS:1</fullName>
    </submittedName>
</protein>
<gene>
    <name evidence="1" type="ORF">ACOLOM_LOCUS3224</name>
</gene>
<proteinExistence type="predicted"/>
<evidence type="ECO:0000313" key="1">
    <source>
        <dbReference type="EMBL" id="CAG8511143.1"/>
    </source>
</evidence>
<accession>A0ACA9L4T0</accession>
<name>A0ACA9L4T0_9GLOM</name>
<dbReference type="Proteomes" id="UP000789525">
    <property type="component" value="Unassembled WGS sequence"/>
</dbReference>